<keyword evidence="2" id="KW-1185">Reference proteome</keyword>
<proteinExistence type="predicted"/>
<protein>
    <submittedName>
        <fullName evidence="1">Uncharacterized protein</fullName>
    </submittedName>
</protein>
<accession>A0A1E5WN78</accession>
<dbReference type="PANTHER" id="PTHR47150:SF7">
    <property type="entry name" value="NUCLEASE"/>
    <property type="match status" value="1"/>
</dbReference>
<comment type="caution">
    <text evidence="1">The sequence shown here is derived from an EMBL/GenBank/DDBJ whole genome shotgun (WGS) entry which is preliminary data.</text>
</comment>
<dbReference type="Proteomes" id="UP000095767">
    <property type="component" value="Unassembled WGS sequence"/>
</dbReference>
<sequence length="147" mass="17155">LAEEEEARQHRRRRGSVPGHLVIDRNHAAGHARITADYFNDNPVYTYYHFRRRYRMRRPLFLRIMAAMTQKDEWFLCRPDATGKMGLSSFQKCIAPLRIMAYGLPADAVDDYVCIFEATATEALNRFCAAVVDVFEEQYLHALQHLM</sequence>
<dbReference type="OrthoDB" id="674642at2759"/>
<feature type="non-terminal residue" evidence="1">
    <location>
        <position position="1"/>
    </location>
</feature>
<evidence type="ECO:0000313" key="1">
    <source>
        <dbReference type="EMBL" id="OEL38610.1"/>
    </source>
</evidence>
<dbReference type="STRING" id="888268.A0A1E5WN78"/>
<reference evidence="1 2" key="1">
    <citation type="submission" date="2016-09" db="EMBL/GenBank/DDBJ databases">
        <title>The draft genome of Dichanthelium oligosanthes: A C3 panicoid grass species.</title>
        <authorList>
            <person name="Studer A.J."/>
            <person name="Schnable J.C."/>
            <person name="Brutnell T.P."/>
        </authorList>
    </citation>
    <scope>NUCLEOTIDE SEQUENCE [LARGE SCALE GENOMIC DNA]</scope>
    <source>
        <strain evidence="2">cv. Kellogg 1175</strain>
        <tissue evidence="1">Leaf</tissue>
    </source>
</reference>
<dbReference type="AlphaFoldDB" id="A0A1E5WN78"/>
<name>A0A1E5WN78_9POAL</name>
<organism evidence="1 2">
    <name type="scientific">Dichanthelium oligosanthes</name>
    <dbReference type="NCBI Taxonomy" id="888268"/>
    <lineage>
        <taxon>Eukaryota</taxon>
        <taxon>Viridiplantae</taxon>
        <taxon>Streptophyta</taxon>
        <taxon>Embryophyta</taxon>
        <taxon>Tracheophyta</taxon>
        <taxon>Spermatophyta</taxon>
        <taxon>Magnoliopsida</taxon>
        <taxon>Liliopsida</taxon>
        <taxon>Poales</taxon>
        <taxon>Poaceae</taxon>
        <taxon>PACMAD clade</taxon>
        <taxon>Panicoideae</taxon>
        <taxon>Panicodae</taxon>
        <taxon>Paniceae</taxon>
        <taxon>Dichantheliinae</taxon>
        <taxon>Dichanthelium</taxon>
    </lineage>
</organism>
<dbReference type="PANTHER" id="PTHR47150">
    <property type="entry name" value="OS12G0169200 PROTEIN"/>
    <property type="match status" value="1"/>
</dbReference>
<gene>
    <name evidence="1" type="ORF">BAE44_0000372</name>
</gene>
<evidence type="ECO:0000313" key="2">
    <source>
        <dbReference type="Proteomes" id="UP000095767"/>
    </source>
</evidence>
<dbReference type="EMBL" id="LWDX02001132">
    <property type="protein sequence ID" value="OEL38610.1"/>
    <property type="molecule type" value="Genomic_DNA"/>
</dbReference>